<evidence type="ECO:0000256" key="2">
    <source>
        <dbReference type="ARBA" id="ARBA00023125"/>
    </source>
</evidence>
<dbReference type="SUPFAM" id="SSF47729">
    <property type="entry name" value="IHF-like DNA-binding proteins"/>
    <property type="match status" value="1"/>
</dbReference>
<evidence type="ECO:0000313" key="5">
    <source>
        <dbReference type="Proteomes" id="UP000031521"/>
    </source>
</evidence>
<evidence type="ECO:0000256" key="3">
    <source>
        <dbReference type="SAM" id="MobiDB-lite"/>
    </source>
</evidence>
<protein>
    <submittedName>
        <fullName evidence="4">DNA-binding protein HU</fullName>
    </submittedName>
</protein>
<evidence type="ECO:0000256" key="1">
    <source>
        <dbReference type="ARBA" id="ARBA00010529"/>
    </source>
</evidence>
<gene>
    <name evidence="4" type="ORF">P73_2914</name>
</gene>
<dbReference type="AlphaFoldDB" id="A0A0B5DX97"/>
<dbReference type="OrthoDB" id="7873378at2"/>
<name>A0A0B5DX97_9RHOB</name>
<feature type="compositionally biased region" description="Low complexity" evidence="3">
    <location>
        <begin position="39"/>
        <end position="55"/>
    </location>
</feature>
<proteinExistence type="inferred from homology"/>
<feature type="region of interest" description="Disordered" evidence="3">
    <location>
        <begin position="1"/>
        <end position="68"/>
    </location>
</feature>
<feature type="compositionally biased region" description="Low complexity" evidence="3">
    <location>
        <begin position="151"/>
        <end position="163"/>
    </location>
</feature>
<feature type="region of interest" description="Disordered" evidence="3">
    <location>
        <begin position="150"/>
        <end position="172"/>
    </location>
</feature>
<dbReference type="Proteomes" id="UP000031521">
    <property type="component" value="Chromosome"/>
</dbReference>
<sequence>MATRKTSTRTRTTTQGKTATEAGPADIAATPETGERTGPAKAAAPAAAGVKPAPKITLPDSTPAAPVEAPKATVVMKKKEMIAKVAEASGVKRGDAKKAMEATLALLGEALQSGQKLDLPPLGKLSIKNQRESSGAHIIVTKLRRPKGMLETAEAAASGTAGTDDAEDAAES</sequence>
<evidence type="ECO:0000313" key="4">
    <source>
        <dbReference type="EMBL" id="AJE47629.1"/>
    </source>
</evidence>
<dbReference type="InterPro" id="IPR000119">
    <property type="entry name" value="Hist_DNA-bd"/>
</dbReference>
<comment type="similarity">
    <text evidence="1">Belongs to the bacterial histone-like protein family.</text>
</comment>
<organism evidence="4 5">
    <name type="scientific">Celeribacter indicus</name>
    <dbReference type="NCBI Taxonomy" id="1208324"/>
    <lineage>
        <taxon>Bacteria</taxon>
        <taxon>Pseudomonadati</taxon>
        <taxon>Pseudomonadota</taxon>
        <taxon>Alphaproteobacteria</taxon>
        <taxon>Rhodobacterales</taxon>
        <taxon>Roseobacteraceae</taxon>
        <taxon>Celeribacter</taxon>
    </lineage>
</organism>
<dbReference type="KEGG" id="cid:P73_2914"/>
<accession>A0A0B5DX97</accession>
<keyword evidence="2 4" id="KW-0238">DNA-binding</keyword>
<dbReference type="GO" id="GO:0030527">
    <property type="term" value="F:structural constituent of chromatin"/>
    <property type="evidence" value="ECO:0007669"/>
    <property type="project" value="InterPro"/>
</dbReference>
<dbReference type="EMBL" id="CP004393">
    <property type="protein sequence ID" value="AJE47629.1"/>
    <property type="molecule type" value="Genomic_DNA"/>
</dbReference>
<reference evidence="4 5" key="1">
    <citation type="journal article" date="2014" name="Int. J. Syst. Evol. Microbiol.">
        <title>Celeribacter indicus sp. nov., a polycyclic aromatic hydrocarbon-degrading bacterium from deep-sea sediment and reclassification of Huaishuia halophila as Celeribacter halophilus comb. nov.</title>
        <authorList>
            <person name="Lai Q."/>
            <person name="Cao J."/>
            <person name="Yuan J."/>
            <person name="Li F."/>
            <person name="Shao Z."/>
        </authorList>
    </citation>
    <scope>NUCLEOTIDE SEQUENCE [LARGE SCALE GENOMIC DNA]</scope>
    <source>
        <strain evidence="4">P73</strain>
    </source>
</reference>
<dbReference type="STRING" id="1208324.P73_2914"/>
<dbReference type="Pfam" id="PF00216">
    <property type="entry name" value="Bac_DNA_binding"/>
    <property type="match status" value="1"/>
</dbReference>
<keyword evidence="5" id="KW-1185">Reference proteome</keyword>
<dbReference type="Gene3D" id="4.10.520.10">
    <property type="entry name" value="IHF-like DNA-binding proteins"/>
    <property type="match status" value="1"/>
</dbReference>
<dbReference type="RefSeq" id="WP_052453304.1">
    <property type="nucleotide sequence ID" value="NZ_CP004393.1"/>
</dbReference>
<feature type="compositionally biased region" description="Low complexity" evidence="3">
    <location>
        <begin position="1"/>
        <end position="20"/>
    </location>
</feature>
<dbReference type="InterPro" id="IPR010992">
    <property type="entry name" value="IHF-like_DNA-bd_dom_sf"/>
</dbReference>
<dbReference type="GO" id="GO:0003677">
    <property type="term" value="F:DNA binding"/>
    <property type="evidence" value="ECO:0007669"/>
    <property type="project" value="UniProtKB-KW"/>
</dbReference>
<dbReference type="HOGENOM" id="CLU_1552529_0_0_5"/>